<dbReference type="Gene3D" id="3.40.1390.10">
    <property type="entry name" value="MurE/MurF, N-terminal domain"/>
    <property type="match status" value="1"/>
</dbReference>
<dbReference type="InterPro" id="IPR036565">
    <property type="entry name" value="Mur-like_cat_sf"/>
</dbReference>
<dbReference type="InterPro" id="IPR051046">
    <property type="entry name" value="MurCDEF_CellWall_CoF430Synth"/>
</dbReference>
<reference evidence="15 16" key="1">
    <citation type="journal article" date="2016" name="C (Basel)">
        <title>Selective Growth of and Electricity Production by Marine Exoelectrogenic Bacteria in Self-Aggregated Hydrogel of Microbially Reduced Graphene Oxide.</title>
        <authorList>
            <person name="Yoshida N."/>
            <person name="Goto Y."/>
            <person name="Miyata Y."/>
        </authorList>
    </citation>
    <scope>NUCLEOTIDE SEQUENCE [LARGE SCALE GENOMIC DNA]</scope>
    <source>
        <strain evidence="15 16">NIT-T3</strain>
    </source>
</reference>
<sequence>MNIDIQKIAQVTRGRLAPAGARTVITGISTDSRTIKPGELFIPLRGPNFDGHDFLVRALRNGAVACLSEEVIAGLPVPVIQVEDTLRALGDLAADKRRGFDGPVIAVTGSSGKTTTKEMLGAIMNLTGPGLKTEGNFNNLVGLPQTLFRLQPEHRWMVLEMGMSARGEIARLAEIGAPDVGVITNVAEAHLETLHGLDGVARAKGELFAALKPGGTAVINADDDRVVLIPVANGVRKLLFGTGGPAEVRATDIQVSRDRVDFRLQLPTGEFSVALQVAGRHNVANALAAAAAAFAIGISGELIARGLGLFRPSKGRMETVELRDGVLMLEDTYNANPLAVKAALQTLDEMGGEGRRIAVLGDMLELGEASAKLHSEVGMAAARRVDQLILLGTMAEHTAEGARRGGMPAERVLVLASHEEAVNRLRALLLPGDRVLVKGSRGMRMEKISAALRETEACLAAGNC</sequence>
<dbReference type="Pfam" id="PF01225">
    <property type="entry name" value="Mur_ligase"/>
    <property type="match status" value="1"/>
</dbReference>
<dbReference type="Pfam" id="PF08245">
    <property type="entry name" value="Mur_ligase_M"/>
    <property type="match status" value="1"/>
</dbReference>
<comment type="pathway">
    <text evidence="10 11">Cell wall biogenesis; peptidoglycan biosynthesis.</text>
</comment>
<feature type="domain" description="Mur ligase N-terminal catalytic" evidence="12">
    <location>
        <begin position="25"/>
        <end position="97"/>
    </location>
</feature>
<keyword evidence="3 10" id="KW-0132">Cell division</keyword>
<dbReference type="NCBIfam" id="TIGR01143">
    <property type="entry name" value="murF"/>
    <property type="match status" value="1"/>
</dbReference>
<dbReference type="PANTHER" id="PTHR43024">
    <property type="entry name" value="UDP-N-ACETYLMURAMOYL-TRIPEPTIDE--D-ALANYL-D-ALANINE LIGASE"/>
    <property type="match status" value="1"/>
</dbReference>
<protein>
    <recommendedName>
        <fullName evidence="10 11">UDP-N-acetylmuramoyl-tripeptide--D-alanyl-D-alanine ligase</fullName>
        <ecNumber evidence="10 11">6.3.2.10</ecNumber>
    </recommendedName>
    <alternativeName>
        <fullName evidence="10">D-alanyl-D-alanine-adding enzyme</fullName>
    </alternativeName>
</protein>
<dbReference type="GO" id="GO:0016874">
    <property type="term" value="F:ligase activity"/>
    <property type="evidence" value="ECO:0007669"/>
    <property type="project" value="UniProtKB-KW"/>
</dbReference>
<evidence type="ECO:0000256" key="9">
    <source>
        <dbReference type="ARBA" id="ARBA00023316"/>
    </source>
</evidence>
<keyword evidence="5 10" id="KW-0067">ATP-binding</keyword>
<evidence type="ECO:0000256" key="10">
    <source>
        <dbReference type="HAMAP-Rule" id="MF_02019"/>
    </source>
</evidence>
<evidence type="ECO:0000256" key="5">
    <source>
        <dbReference type="ARBA" id="ARBA00022840"/>
    </source>
</evidence>
<accession>A0ABM9SE46</accession>
<dbReference type="Proteomes" id="UP001319827">
    <property type="component" value="Chromosome"/>
</dbReference>
<evidence type="ECO:0000259" key="12">
    <source>
        <dbReference type="Pfam" id="PF01225"/>
    </source>
</evidence>
<keyword evidence="16" id="KW-1185">Reference proteome</keyword>
<feature type="binding site" evidence="10">
    <location>
        <begin position="109"/>
        <end position="115"/>
    </location>
    <ligand>
        <name>ATP</name>
        <dbReference type="ChEBI" id="CHEBI:30616"/>
    </ligand>
</feature>
<dbReference type="EC" id="6.3.2.10" evidence="10 11"/>
<keyword evidence="8 10" id="KW-0131">Cell cycle</keyword>
<dbReference type="Gene3D" id="3.40.1190.10">
    <property type="entry name" value="Mur-like, catalytic domain"/>
    <property type="match status" value="1"/>
</dbReference>
<keyword evidence="6 10" id="KW-0133">Cell shape</keyword>
<comment type="function">
    <text evidence="10 11">Involved in cell wall formation. Catalyzes the final step in the synthesis of UDP-N-acetylmuramoyl-pentapeptide, the precursor of murein.</text>
</comment>
<evidence type="ECO:0000256" key="3">
    <source>
        <dbReference type="ARBA" id="ARBA00022618"/>
    </source>
</evidence>
<comment type="similarity">
    <text evidence="10">Belongs to the MurCDEF family. MurF subfamily.</text>
</comment>
<keyword evidence="7 10" id="KW-0573">Peptidoglycan synthesis</keyword>
<dbReference type="EMBL" id="AP024355">
    <property type="protein sequence ID" value="BCR03958.1"/>
    <property type="molecule type" value="Genomic_DNA"/>
</dbReference>
<dbReference type="InterPro" id="IPR004101">
    <property type="entry name" value="Mur_ligase_C"/>
</dbReference>
<comment type="subcellular location">
    <subcellularLocation>
        <location evidence="10 11">Cytoplasm</location>
    </subcellularLocation>
</comment>
<gene>
    <name evidence="10 15" type="primary">murF</name>
    <name evidence="15" type="ORF">DESUT3_10270</name>
</gene>
<dbReference type="InterPro" id="IPR013221">
    <property type="entry name" value="Mur_ligase_cen"/>
</dbReference>
<dbReference type="Pfam" id="PF02875">
    <property type="entry name" value="Mur_ligase_C"/>
    <property type="match status" value="1"/>
</dbReference>
<evidence type="ECO:0000256" key="1">
    <source>
        <dbReference type="ARBA" id="ARBA00022490"/>
    </source>
</evidence>
<feature type="domain" description="Mur ligase central" evidence="14">
    <location>
        <begin position="107"/>
        <end position="293"/>
    </location>
</feature>
<evidence type="ECO:0000256" key="2">
    <source>
        <dbReference type="ARBA" id="ARBA00022598"/>
    </source>
</evidence>
<dbReference type="HAMAP" id="MF_02019">
    <property type="entry name" value="MurF"/>
    <property type="match status" value="1"/>
</dbReference>
<dbReference type="Gene3D" id="3.90.190.20">
    <property type="entry name" value="Mur ligase, C-terminal domain"/>
    <property type="match status" value="1"/>
</dbReference>
<evidence type="ECO:0000259" key="14">
    <source>
        <dbReference type="Pfam" id="PF08245"/>
    </source>
</evidence>
<dbReference type="InterPro" id="IPR000713">
    <property type="entry name" value="Mur_ligase_N"/>
</dbReference>
<evidence type="ECO:0000256" key="7">
    <source>
        <dbReference type="ARBA" id="ARBA00022984"/>
    </source>
</evidence>
<feature type="domain" description="Mur ligase C-terminal" evidence="13">
    <location>
        <begin position="315"/>
        <end position="441"/>
    </location>
</feature>
<name>A0ABM9SE46_9BACT</name>
<dbReference type="RefSeq" id="WP_221251391.1">
    <property type="nucleotide sequence ID" value="NZ_AP024355.1"/>
</dbReference>
<organism evidence="15 16">
    <name type="scientific">Desulfuromonas versatilis</name>
    <dbReference type="NCBI Taxonomy" id="2802975"/>
    <lineage>
        <taxon>Bacteria</taxon>
        <taxon>Pseudomonadati</taxon>
        <taxon>Thermodesulfobacteriota</taxon>
        <taxon>Desulfuromonadia</taxon>
        <taxon>Desulfuromonadales</taxon>
        <taxon>Desulfuromonadaceae</taxon>
        <taxon>Desulfuromonas</taxon>
    </lineage>
</organism>
<reference evidence="15 16" key="2">
    <citation type="journal article" date="2021" name="Int. J. Syst. Evol. Microbiol.">
        <title>Isolation and Polyphasic Characterization of Desulfuromonas versatilis sp. Nov., an Electrogenic Bacteria Capable of Versatile Metabolism Isolated from a Graphene Oxide-Reducing Enrichment Culture.</title>
        <authorList>
            <person name="Xie L."/>
            <person name="Yoshida N."/>
            <person name="Ishii S."/>
            <person name="Meng L."/>
        </authorList>
    </citation>
    <scope>NUCLEOTIDE SEQUENCE [LARGE SCALE GENOMIC DNA]</scope>
    <source>
        <strain evidence="15 16">NIT-T3</strain>
    </source>
</reference>
<evidence type="ECO:0000313" key="16">
    <source>
        <dbReference type="Proteomes" id="UP001319827"/>
    </source>
</evidence>
<dbReference type="SUPFAM" id="SSF63418">
    <property type="entry name" value="MurE/MurF N-terminal domain"/>
    <property type="match status" value="1"/>
</dbReference>
<dbReference type="InterPro" id="IPR005863">
    <property type="entry name" value="UDP-N-AcMur_synth"/>
</dbReference>
<keyword evidence="2 10" id="KW-0436">Ligase</keyword>
<dbReference type="InterPro" id="IPR035911">
    <property type="entry name" value="MurE/MurF_N"/>
</dbReference>
<keyword evidence="4 10" id="KW-0547">Nucleotide-binding</keyword>
<dbReference type="PANTHER" id="PTHR43024:SF1">
    <property type="entry name" value="UDP-N-ACETYLMURAMOYL-TRIPEPTIDE--D-ALANYL-D-ALANINE LIGASE"/>
    <property type="match status" value="1"/>
</dbReference>
<evidence type="ECO:0000256" key="6">
    <source>
        <dbReference type="ARBA" id="ARBA00022960"/>
    </source>
</evidence>
<keyword evidence="1 10" id="KW-0963">Cytoplasm</keyword>
<comment type="catalytic activity">
    <reaction evidence="10 11">
        <text>D-alanyl-D-alanine + UDP-N-acetyl-alpha-D-muramoyl-L-alanyl-gamma-D-glutamyl-meso-2,6-diaminopimelate + ATP = UDP-N-acetyl-alpha-D-muramoyl-L-alanyl-gamma-D-glutamyl-meso-2,6-diaminopimeloyl-D-alanyl-D-alanine + ADP + phosphate + H(+)</text>
        <dbReference type="Rhea" id="RHEA:28374"/>
        <dbReference type="ChEBI" id="CHEBI:15378"/>
        <dbReference type="ChEBI" id="CHEBI:30616"/>
        <dbReference type="ChEBI" id="CHEBI:43474"/>
        <dbReference type="ChEBI" id="CHEBI:57822"/>
        <dbReference type="ChEBI" id="CHEBI:61386"/>
        <dbReference type="ChEBI" id="CHEBI:83905"/>
        <dbReference type="ChEBI" id="CHEBI:456216"/>
        <dbReference type="EC" id="6.3.2.10"/>
    </reaction>
</comment>
<evidence type="ECO:0000313" key="15">
    <source>
        <dbReference type="EMBL" id="BCR03958.1"/>
    </source>
</evidence>
<proteinExistence type="inferred from homology"/>
<evidence type="ECO:0000259" key="13">
    <source>
        <dbReference type="Pfam" id="PF02875"/>
    </source>
</evidence>
<dbReference type="InterPro" id="IPR036615">
    <property type="entry name" value="Mur_ligase_C_dom_sf"/>
</dbReference>
<evidence type="ECO:0000256" key="4">
    <source>
        <dbReference type="ARBA" id="ARBA00022741"/>
    </source>
</evidence>
<evidence type="ECO:0000256" key="8">
    <source>
        <dbReference type="ARBA" id="ARBA00023306"/>
    </source>
</evidence>
<dbReference type="SUPFAM" id="SSF53244">
    <property type="entry name" value="MurD-like peptide ligases, peptide-binding domain"/>
    <property type="match status" value="1"/>
</dbReference>
<dbReference type="SUPFAM" id="SSF53623">
    <property type="entry name" value="MurD-like peptide ligases, catalytic domain"/>
    <property type="match status" value="1"/>
</dbReference>
<keyword evidence="9 10" id="KW-0961">Cell wall biogenesis/degradation</keyword>
<evidence type="ECO:0000256" key="11">
    <source>
        <dbReference type="RuleBase" id="RU004136"/>
    </source>
</evidence>